<evidence type="ECO:0000259" key="9">
    <source>
        <dbReference type="Pfam" id="PF00485"/>
    </source>
</evidence>
<dbReference type="SUPFAM" id="SSF52540">
    <property type="entry name" value="P-loop containing nucleoside triphosphate hydrolases"/>
    <property type="match status" value="1"/>
</dbReference>
<dbReference type="InterPro" id="IPR006083">
    <property type="entry name" value="PRK/URK"/>
</dbReference>
<dbReference type="Gene3D" id="3.40.50.300">
    <property type="entry name" value="P-loop containing nucleotide triphosphate hydrolases"/>
    <property type="match status" value="1"/>
</dbReference>
<comment type="similarity">
    <text evidence="2">Belongs to the uridine kinase family.</text>
</comment>
<evidence type="ECO:0000256" key="3">
    <source>
        <dbReference type="ARBA" id="ARBA00012137"/>
    </source>
</evidence>
<comment type="catalytic activity">
    <reaction evidence="7">
        <text>cytidine + ATP = CMP + ADP + H(+)</text>
        <dbReference type="Rhea" id="RHEA:24674"/>
        <dbReference type="ChEBI" id="CHEBI:15378"/>
        <dbReference type="ChEBI" id="CHEBI:17562"/>
        <dbReference type="ChEBI" id="CHEBI:30616"/>
        <dbReference type="ChEBI" id="CHEBI:60377"/>
        <dbReference type="ChEBI" id="CHEBI:456216"/>
        <dbReference type="EC" id="2.7.1.48"/>
    </reaction>
</comment>
<keyword evidence="5" id="KW-0547">Nucleotide-binding</keyword>
<dbReference type="GO" id="GO:0044206">
    <property type="term" value="P:UMP salvage"/>
    <property type="evidence" value="ECO:0007669"/>
    <property type="project" value="UniProtKB-UniPathway"/>
</dbReference>
<comment type="pathway">
    <text evidence="1">Pyrimidine metabolism; UMP biosynthesis via salvage pathway; UMP from uridine: step 1/1.</text>
</comment>
<name>A0A8J5K2L3_HOMAM</name>
<dbReference type="Pfam" id="PF00485">
    <property type="entry name" value="PRK"/>
    <property type="match status" value="1"/>
</dbReference>
<keyword evidence="4" id="KW-0808">Transferase</keyword>
<gene>
    <name evidence="10" type="primary">Uckl1-L2</name>
    <name evidence="10" type="ORF">Hamer_G002459</name>
</gene>
<feature type="non-terminal residue" evidence="10">
    <location>
        <position position="135"/>
    </location>
</feature>
<dbReference type="PRINTS" id="PR00988">
    <property type="entry name" value="URIDINKINASE"/>
</dbReference>
<evidence type="ECO:0000256" key="5">
    <source>
        <dbReference type="ARBA" id="ARBA00022741"/>
    </source>
</evidence>
<evidence type="ECO:0000313" key="11">
    <source>
        <dbReference type="Proteomes" id="UP000747542"/>
    </source>
</evidence>
<dbReference type="Proteomes" id="UP000747542">
    <property type="component" value="Unassembled WGS sequence"/>
</dbReference>
<comment type="catalytic activity">
    <reaction evidence="8">
        <text>uridine + ATP = UMP + ADP + H(+)</text>
        <dbReference type="Rhea" id="RHEA:16825"/>
        <dbReference type="ChEBI" id="CHEBI:15378"/>
        <dbReference type="ChEBI" id="CHEBI:16704"/>
        <dbReference type="ChEBI" id="CHEBI:30616"/>
        <dbReference type="ChEBI" id="CHEBI:57865"/>
        <dbReference type="ChEBI" id="CHEBI:456216"/>
        <dbReference type="EC" id="2.7.1.48"/>
    </reaction>
</comment>
<organism evidence="10 11">
    <name type="scientific">Homarus americanus</name>
    <name type="common">American lobster</name>
    <dbReference type="NCBI Taxonomy" id="6706"/>
    <lineage>
        <taxon>Eukaryota</taxon>
        <taxon>Metazoa</taxon>
        <taxon>Ecdysozoa</taxon>
        <taxon>Arthropoda</taxon>
        <taxon>Crustacea</taxon>
        <taxon>Multicrustacea</taxon>
        <taxon>Malacostraca</taxon>
        <taxon>Eumalacostraca</taxon>
        <taxon>Eucarida</taxon>
        <taxon>Decapoda</taxon>
        <taxon>Pleocyemata</taxon>
        <taxon>Astacidea</taxon>
        <taxon>Nephropoidea</taxon>
        <taxon>Nephropidae</taxon>
        <taxon>Homarus</taxon>
    </lineage>
</organism>
<evidence type="ECO:0000256" key="1">
    <source>
        <dbReference type="ARBA" id="ARBA00004690"/>
    </source>
</evidence>
<dbReference type="GO" id="GO:0004849">
    <property type="term" value="F:uridine kinase activity"/>
    <property type="evidence" value="ECO:0007669"/>
    <property type="project" value="UniProtKB-EC"/>
</dbReference>
<protein>
    <recommendedName>
        <fullName evidence="3">uridine/cytidine kinase</fullName>
        <ecNumber evidence="3">2.7.1.48</ecNumber>
    </recommendedName>
</protein>
<evidence type="ECO:0000256" key="6">
    <source>
        <dbReference type="ARBA" id="ARBA00022777"/>
    </source>
</evidence>
<sequence>VLTEKQHEEAARNEYNFDHPDAFDFELVAKTLVRLKEGKKVEVPIYNFVTHSREVRTKTMYGANVIIFEGILAFYSPDVLKLLDMKVFVDTDSDERLVRRLQRDIAERERELDGVLKQYFKFVKPAFDYYIAPSM</sequence>
<evidence type="ECO:0000256" key="4">
    <source>
        <dbReference type="ARBA" id="ARBA00022679"/>
    </source>
</evidence>
<evidence type="ECO:0000313" key="10">
    <source>
        <dbReference type="EMBL" id="KAG7168417.1"/>
    </source>
</evidence>
<dbReference type="PANTHER" id="PTHR10285">
    <property type="entry name" value="URIDINE KINASE"/>
    <property type="match status" value="1"/>
</dbReference>
<evidence type="ECO:0000256" key="8">
    <source>
        <dbReference type="ARBA" id="ARBA00048909"/>
    </source>
</evidence>
<dbReference type="GO" id="GO:0005524">
    <property type="term" value="F:ATP binding"/>
    <property type="evidence" value="ECO:0007669"/>
    <property type="project" value="InterPro"/>
</dbReference>
<comment type="caution">
    <text evidence="10">The sequence shown here is derived from an EMBL/GenBank/DDBJ whole genome shotgun (WGS) entry which is preliminary data.</text>
</comment>
<feature type="domain" description="Phosphoribulokinase/uridine kinase" evidence="9">
    <location>
        <begin position="4"/>
        <end position="135"/>
    </location>
</feature>
<evidence type="ECO:0000256" key="2">
    <source>
        <dbReference type="ARBA" id="ARBA00005408"/>
    </source>
</evidence>
<feature type="non-terminal residue" evidence="10">
    <location>
        <position position="1"/>
    </location>
</feature>
<dbReference type="EMBL" id="JAHLQT010020073">
    <property type="protein sequence ID" value="KAG7168417.1"/>
    <property type="molecule type" value="Genomic_DNA"/>
</dbReference>
<dbReference type="EC" id="2.7.1.48" evidence="3"/>
<dbReference type="InterPro" id="IPR027417">
    <property type="entry name" value="P-loop_NTPase"/>
</dbReference>
<keyword evidence="6 10" id="KW-0418">Kinase</keyword>
<dbReference type="AlphaFoldDB" id="A0A8J5K2L3"/>
<dbReference type="CDD" id="cd02023">
    <property type="entry name" value="UMPK"/>
    <property type="match status" value="1"/>
</dbReference>
<reference evidence="10" key="1">
    <citation type="journal article" date="2021" name="Sci. Adv.">
        <title>The American lobster genome reveals insights on longevity, neural, and immune adaptations.</title>
        <authorList>
            <person name="Polinski J.M."/>
            <person name="Zimin A.V."/>
            <person name="Clark K.F."/>
            <person name="Kohn A.B."/>
            <person name="Sadowski N."/>
            <person name="Timp W."/>
            <person name="Ptitsyn A."/>
            <person name="Khanna P."/>
            <person name="Romanova D.Y."/>
            <person name="Williams P."/>
            <person name="Greenwood S.J."/>
            <person name="Moroz L.L."/>
            <person name="Walt D.R."/>
            <person name="Bodnar A.G."/>
        </authorList>
    </citation>
    <scope>NUCLEOTIDE SEQUENCE</scope>
    <source>
        <strain evidence="10">GMGI-L3</strain>
    </source>
</reference>
<keyword evidence="11" id="KW-1185">Reference proteome</keyword>
<evidence type="ECO:0000256" key="7">
    <source>
        <dbReference type="ARBA" id="ARBA00047436"/>
    </source>
</evidence>
<dbReference type="InterPro" id="IPR000764">
    <property type="entry name" value="Uridine_kinase-like"/>
</dbReference>
<proteinExistence type="inferred from homology"/>
<accession>A0A8J5K2L3</accession>
<dbReference type="UniPathway" id="UPA00574">
    <property type="reaction ID" value="UER00637"/>
</dbReference>